<organism evidence="1 2">
    <name type="scientific">Absidia repens</name>
    <dbReference type="NCBI Taxonomy" id="90262"/>
    <lineage>
        <taxon>Eukaryota</taxon>
        <taxon>Fungi</taxon>
        <taxon>Fungi incertae sedis</taxon>
        <taxon>Mucoromycota</taxon>
        <taxon>Mucoromycotina</taxon>
        <taxon>Mucoromycetes</taxon>
        <taxon>Mucorales</taxon>
        <taxon>Cunninghamellaceae</taxon>
        <taxon>Absidia</taxon>
    </lineage>
</organism>
<sequence length="257" mass="29759">MILKSKASKNEDRFYAVMPQSEYKNDLLTSKHLVGQWNISTITSVKLKLYEIMNISDKLNLLFWSGNNKSSNVGLILPTFATSTLALDASTDCLTAHPCNFDLDNPSTIMLHHQTTTDDKKKKKTQEQSYLNLKPLEYYTLGSMGYSYVHTDDNIYYCDDKVRRDKIPLYTCHQIIDLHAHMDLEAQVNIVAIPSFEAKFLSRNFDDTPKDCCIFLFGNPVKNKWILDYRRFVFDLELPGAWVHHRIDDYSTGFNIY</sequence>
<dbReference type="Proteomes" id="UP000193560">
    <property type="component" value="Unassembled WGS sequence"/>
</dbReference>
<reference evidence="1 2" key="1">
    <citation type="submission" date="2016-07" db="EMBL/GenBank/DDBJ databases">
        <title>Pervasive Adenine N6-methylation of Active Genes in Fungi.</title>
        <authorList>
            <consortium name="DOE Joint Genome Institute"/>
            <person name="Mondo S.J."/>
            <person name="Dannebaum R.O."/>
            <person name="Kuo R.C."/>
            <person name="Labutti K."/>
            <person name="Haridas S."/>
            <person name="Kuo A."/>
            <person name="Salamov A."/>
            <person name="Ahrendt S.R."/>
            <person name="Lipzen A."/>
            <person name="Sullivan W."/>
            <person name="Andreopoulos W.B."/>
            <person name="Clum A."/>
            <person name="Lindquist E."/>
            <person name="Daum C."/>
            <person name="Ramamoorthy G.K."/>
            <person name="Gryganskyi A."/>
            <person name="Culley D."/>
            <person name="Magnuson J.K."/>
            <person name="James T.Y."/>
            <person name="O'Malley M.A."/>
            <person name="Stajich J.E."/>
            <person name="Spatafora J.W."/>
            <person name="Visel A."/>
            <person name="Grigoriev I.V."/>
        </authorList>
    </citation>
    <scope>NUCLEOTIDE SEQUENCE [LARGE SCALE GENOMIC DNA]</scope>
    <source>
        <strain evidence="1 2">NRRL 1336</strain>
    </source>
</reference>
<evidence type="ECO:0000313" key="1">
    <source>
        <dbReference type="EMBL" id="ORZ07408.1"/>
    </source>
</evidence>
<protein>
    <submittedName>
        <fullName evidence="1">Uncharacterized protein</fullName>
    </submittedName>
</protein>
<name>A0A1X2I1J4_9FUNG</name>
<accession>A0A1X2I1J4</accession>
<dbReference type="AlphaFoldDB" id="A0A1X2I1J4"/>
<comment type="caution">
    <text evidence="1">The sequence shown here is derived from an EMBL/GenBank/DDBJ whole genome shotgun (WGS) entry which is preliminary data.</text>
</comment>
<gene>
    <name evidence="1" type="ORF">BCR42DRAFT_426211</name>
</gene>
<keyword evidence="2" id="KW-1185">Reference proteome</keyword>
<proteinExistence type="predicted"/>
<dbReference type="OrthoDB" id="2302247at2759"/>
<dbReference type="EMBL" id="MCGE01000035">
    <property type="protein sequence ID" value="ORZ07408.1"/>
    <property type="molecule type" value="Genomic_DNA"/>
</dbReference>
<evidence type="ECO:0000313" key="2">
    <source>
        <dbReference type="Proteomes" id="UP000193560"/>
    </source>
</evidence>